<gene>
    <name evidence="1" type="ORF">NU09_1685</name>
</gene>
<evidence type="ECO:0000313" key="1">
    <source>
        <dbReference type="EMBL" id="RYJ43347.1"/>
    </source>
</evidence>
<evidence type="ECO:0000313" key="2">
    <source>
        <dbReference type="Proteomes" id="UP000289775"/>
    </source>
</evidence>
<sequence length="221" mass="25014">MKKKIVLISLLILPITAYIYFSMVKHNSLFLSTLVEDVDELPDGTSLSGEPVLLENKISIVGFPGSDILKRKESLFNLNQKIANKYETFDDFQMVMLVPKGSDEQVEKAISDLKVMSDLSKWKFLFADPEQIAAFHSSLQTAQPLDADSGSFYVYIIDKKRNLRGRNGEGKRGKGKDVIDGYNTFSASELHNEMNEDVMILLREYRLALKKNEGKGVKRKI</sequence>
<accession>A0A444WBY3</accession>
<dbReference type="AlphaFoldDB" id="A0A444WBY3"/>
<keyword evidence="2" id="KW-1185">Reference proteome</keyword>
<dbReference type="EMBL" id="JUIW01000005">
    <property type="protein sequence ID" value="RYJ43347.1"/>
    <property type="molecule type" value="Genomic_DNA"/>
</dbReference>
<name>A0A444WBY3_9FLAO</name>
<dbReference type="Proteomes" id="UP000289775">
    <property type="component" value="Unassembled WGS sequence"/>
</dbReference>
<dbReference type="RefSeq" id="WP_129750821.1">
    <property type="nucleotide sequence ID" value="NZ_JUIW01000005.1"/>
</dbReference>
<reference evidence="1 2" key="1">
    <citation type="submission" date="2014-12" db="EMBL/GenBank/DDBJ databases">
        <title>Genome sequence of Flavobacterium beibuense RSKm HC5.</title>
        <authorList>
            <person name="Kim J.F."/>
            <person name="Song J.Y."/>
            <person name="Kwak M.-J."/>
            <person name="Lee S.-W."/>
        </authorList>
    </citation>
    <scope>NUCLEOTIDE SEQUENCE [LARGE SCALE GENOMIC DNA]</scope>
    <source>
        <strain evidence="1 2">RSKm HC5</strain>
    </source>
</reference>
<protein>
    <recommendedName>
        <fullName evidence="3">Membrane or secreted protein</fullName>
    </recommendedName>
</protein>
<proteinExistence type="predicted"/>
<comment type="caution">
    <text evidence="1">The sequence shown here is derived from an EMBL/GenBank/DDBJ whole genome shotgun (WGS) entry which is preliminary data.</text>
</comment>
<organism evidence="1 2">
    <name type="scientific">Flavobacterium beibuense</name>
    <dbReference type="NCBI Taxonomy" id="657326"/>
    <lineage>
        <taxon>Bacteria</taxon>
        <taxon>Pseudomonadati</taxon>
        <taxon>Bacteroidota</taxon>
        <taxon>Flavobacteriia</taxon>
        <taxon>Flavobacteriales</taxon>
        <taxon>Flavobacteriaceae</taxon>
        <taxon>Flavobacterium</taxon>
    </lineage>
</organism>
<dbReference type="OrthoDB" id="1437325at2"/>
<evidence type="ECO:0008006" key="3">
    <source>
        <dbReference type="Google" id="ProtNLM"/>
    </source>
</evidence>